<evidence type="ECO:0000313" key="3">
    <source>
        <dbReference type="Proteomes" id="UP000176317"/>
    </source>
</evidence>
<feature type="domain" description="Sugar 3,4-ketoisomerase QdtA cupin" evidence="1">
    <location>
        <begin position="9"/>
        <end position="122"/>
    </location>
</feature>
<dbReference type="Gene3D" id="2.60.120.10">
    <property type="entry name" value="Jelly Rolls"/>
    <property type="match status" value="1"/>
</dbReference>
<name>A0A1F5G328_9BACT</name>
<dbReference type="InterPro" id="IPR008894">
    <property type="entry name" value="QdtA_cupin_dom"/>
</dbReference>
<reference evidence="2 3" key="1">
    <citation type="journal article" date="2016" name="Nat. Commun.">
        <title>Thousands of microbial genomes shed light on interconnected biogeochemical processes in an aquifer system.</title>
        <authorList>
            <person name="Anantharaman K."/>
            <person name="Brown C.T."/>
            <person name="Hug L.A."/>
            <person name="Sharon I."/>
            <person name="Castelle C.J."/>
            <person name="Probst A.J."/>
            <person name="Thomas B.C."/>
            <person name="Singh A."/>
            <person name="Wilkins M.J."/>
            <person name="Karaoz U."/>
            <person name="Brodie E.L."/>
            <person name="Williams K.H."/>
            <person name="Hubbard S.S."/>
            <person name="Banfield J.F."/>
        </authorList>
    </citation>
    <scope>NUCLEOTIDE SEQUENCE [LARGE SCALE GENOMIC DNA]</scope>
</reference>
<dbReference type="Pfam" id="PF05523">
    <property type="entry name" value="FdtA"/>
    <property type="match status" value="1"/>
</dbReference>
<dbReference type="SUPFAM" id="SSF51182">
    <property type="entry name" value="RmlC-like cupins"/>
    <property type="match status" value="1"/>
</dbReference>
<accession>A0A1F5G328</accession>
<dbReference type="EMBL" id="MFAT01000032">
    <property type="protein sequence ID" value="OGD86270.1"/>
    <property type="molecule type" value="Genomic_DNA"/>
</dbReference>
<dbReference type="Proteomes" id="UP000176317">
    <property type="component" value="Unassembled WGS sequence"/>
</dbReference>
<sequence length="129" mass="15182">MSIKVRKILPEFIDQRGKISRIIDQTKLRIKGVLLITSKAKTVRGKHYHKKDSHYVYCLSGKFKYSIKDMKKTNTKIESVILNQNDIVLTQPMIWHSMEFIEDTVFLALTTETRKHKNYEADTIRVELN</sequence>
<comment type="caution">
    <text evidence="2">The sequence shown here is derived from an EMBL/GenBank/DDBJ whole genome shotgun (WGS) entry which is preliminary data.</text>
</comment>
<gene>
    <name evidence="2" type="ORF">A2164_03795</name>
</gene>
<evidence type="ECO:0000259" key="1">
    <source>
        <dbReference type="Pfam" id="PF05523"/>
    </source>
</evidence>
<evidence type="ECO:0000313" key="2">
    <source>
        <dbReference type="EMBL" id="OGD86270.1"/>
    </source>
</evidence>
<organism evidence="2 3">
    <name type="scientific">Candidatus Curtissbacteria bacterium RBG_13_35_7</name>
    <dbReference type="NCBI Taxonomy" id="1797705"/>
    <lineage>
        <taxon>Bacteria</taxon>
        <taxon>Candidatus Curtissiibacteriota</taxon>
    </lineage>
</organism>
<proteinExistence type="predicted"/>
<dbReference type="InterPro" id="IPR014710">
    <property type="entry name" value="RmlC-like_jellyroll"/>
</dbReference>
<dbReference type="AlphaFoldDB" id="A0A1F5G328"/>
<protein>
    <recommendedName>
        <fullName evidence="1">Sugar 3,4-ketoisomerase QdtA cupin domain-containing protein</fullName>
    </recommendedName>
</protein>
<dbReference type="InterPro" id="IPR011051">
    <property type="entry name" value="RmlC_Cupin_sf"/>
</dbReference>